<dbReference type="SUPFAM" id="SSF63433">
    <property type="entry name" value="Fumarylacetoacetate hydrolase, FAH, N-terminal domain"/>
    <property type="match status" value="1"/>
</dbReference>
<feature type="binding site" evidence="12">
    <location>
        <position position="219"/>
    </location>
    <ligand>
        <name>Ca(2+)</name>
        <dbReference type="ChEBI" id="CHEBI:29108"/>
    </ligand>
</feature>
<dbReference type="InterPro" id="IPR005959">
    <property type="entry name" value="Fumarylacetoacetase"/>
</dbReference>
<dbReference type="EC" id="3.7.1.2" evidence="3 13"/>
<evidence type="ECO:0000256" key="1">
    <source>
        <dbReference type="ARBA" id="ARBA00004782"/>
    </source>
</evidence>
<dbReference type="PANTHER" id="PTHR43069:SF2">
    <property type="entry name" value="FUMARYLACETOACETASE"/>
    <property type="match status" value="1"/>
</dbReference>
<evidence type="ECO:0000313" key="17">
    <source>
        <dbReference type="Proteomes" id="UP000233524"/>
    </source>
</evidence>
<dbReference type="PANTHER" id="PTHR43069">
    <property type="entry name" value="FUMARYLACETOACETASE"/>
    <property type="match status" value="1"/>
</dbReference>
<evidence type="ECO:0000256" key="6">
    <source>
        <dbReference type="ARBA" id="ARBA00022837"/>
    </source>
</evidence>
<comment type="pathway">
    <text evidence="1 13">Amino-acid degradation; L-phenylalanine degradation; acetoacetate and fumarate from L-phenylalanine: step 6/6.</text>
</comment>
<keyword evidence="4 12" id="KW-0479">Metal-binding</keyword>
<feature type="binding site" evidence="11">
    <location>
        <position position="369"/>
    </location>
    <ligand>
        <name>substrate</name>
    </ligand>
</feature>
<evidence type="ECO:0000256" key="9">
    <source>
        <dbReference type="ARBA" id="ARBA00023232"/>
    </source>
</evidence>
<feature type="domain" description="Fumarylacetoacetase-like C-terminal" evidence="14">
    <location>
        <begin position="143"/>
        <end position="432"/>
    </location>
</feature>
<feature type="binding site" evidence="12">
    <location>
        <position position="141"/>
    </location>
    <ligand>
        <name>Ca(2+)</name>
        <dbReference type="ChEBI" id="CHEBI:29108"/>
    </ligand>
</feature>
<dbReference type="NCBIfam" id="TIGR01266">
    <property type="entry name" value="fum_ac_acetase"/>
    <property type="match status" value="1"/>
</dbReference>
<proteinExistence type="inferred from homology"/>
<comment type="catalytic activity">
    <reaction evidence="13">
        <text>4-fumarylacetoacetate + H2O = acetoacetate + fumarate + H(+)</text>
        <dbReference type="Rhea" id="RHEA:10244"/>
        <dbReference type="ChEBI" id="CHEBI:13705"/>
        <dbReference type="ChEBI" id="CHEBI:15377"/>
        <dbReference type="ChEBI" id="CHEBI:15378"/>
        <dbReference type="ChEBI" id="CHEBI:18034"/>
        <dbReference type="ChEBI" id="CHEBI:29806"/>
        <dbReference type="EC" id="3.7.1.2"/>
    </reaction>
</comment>
<feature type="binding site" evidence="12">
    <location>
        <position position="221"/>
    </location>
    <ligand>
        <name>Ca(2+)</name>
        <dbReference type="ChEBI" id="CHEBI:29108"/>
    </ligand>
</feature>
<name>A0A2N3MXZ5_9PEZI</name>
<reference evidence="16 17" key="1">
    <citation type="journal article" date="2017" name="G3 (Bethesda)">
        <title>First Draft Genome Sequence of the Pathogenic Fungus Lomentospora prolificans (Formerly Scedosporium prolificans).</title>
        <authorList>
            <person name="Luo R."/>
            <person name="Zimin A."/>
            <person name="Workman R."/>
            <person name="Fan Y."/>
            <person name="Pertea G."/>
            <person name="Grossman N."/>
            <person name="Wear M.P."/>
            <person name="Jia B."/>
            <person name="Miller H."/>
            <person name="Casadevall A."/>
            <person name="Timp W."/>
            <person name="Zhang S.X."/>
            <person name="Salzberg S.L."/>
        </authorList>
    </citation>
    <scope>NUCLEOTIDE SEQUENCE [LARGE SCALE GENOMIC DNA]</scope>
    <source>
        <strain evidence="16 17">JHH-5317</strain>
    </source>
</reference>
<evidence type="ECO:0000256" key="13">
    <source>
        <dbReference type="RuleBase" id="RU366008"/>
    </source>
</evidence>
<comment type="cofactor">
    <cofactor evidence="13">
        <name>Mg(2+)</name>
        <dbReference type="ChEBI" id="CHEBI:18420"/>
    </cofactor>
    <cofactor evidence="13">
        <name>Ca(2+)</name>
        <dbReference type="ChEBI" id="CHEBI:29108"/>
    </cofactor>
</comment>
<feature type="binding site" evidence="11">
    <location>
        <position position="157"/>
    </location>
    <ligand>
        <name>substrate</name>
    </ligand>
</feature>
<dbReference type="SUPFAM" id="SSF56529">
    <property type="entry name" value="FAH"/>
    <property type="match status" value="1"/>
</dbReference>
<evidence type="ECO:0000259" key="14">
    <source>
        <dbReference type="Pfam" id="PF01557"/>
    </source>
</evidence>
<dbReference type="InParanoid" id="A0A2N3MXZ5"/>
<dbReference type="VEuPathDB" id="FungiDB:jhhlp_008408"/>
<dbReference type="Pfam" id="PF09298">
    <property type="entry name" value="FAA_hydrolase_N"/>
    <property type="match status" value="1"/>
</dbReference>
<evidence type="ECO:0000256" key="8">
    <source>
        <dbReference type="ARBA" id="ARBA00022878"/>
    </source>
</evidence>
<dbReference type="Pfam" id="PF01557">
    <property type="entry name" value="FAA_hydrolase"/>
    <property type="match status" value="1"/>
</dbReference>
<feature type="binding site" evidence="12">
    <location>
        <position position="253"/>
    </location>
    <ligand>
        <name>Mg(2+)</name>
        <dbReference type="ChEBI" id="CHEBI:18420"/>
    </ligand>
</feature>
<dbReference type="FunFam" id="3.90.850.10:FF:000009">
    <property type="entry name" value="Fumarylacetoacetase"/>
    <property type="match status" value="1"/>
</dbReference>
<sequence length="440" mass="48300">MAHSEPLTSWLDVDAASDFSLANLPFGIISTTAYAIPRVGVALGNYVIDMKELSCHPEFYRVFDFIDEHSDVFSKPSLNAFAALGRPIHKKTRERLQDVFSASNATYESFLRKDDYWISRAIIPMKSIRLHLPMEIGDYTDFYAGYHHAFHVGSMFRGPKAALQPNYTHLPVGYHGRASSVVVSGTAIRRPRGQILAQPPAEGQPSQPITSPCRKLDFELELGCLIAKPNDMGNEISVRDAEDYIFGYVLLNDWSARDIQTWEYVPLGPFNSKNFGTTISPWVVLADALEPFRVEALENKTEVQEYLKGADKPVFDINLEVELKTPNGDSSTISRVSAKNLLWSFPQMIAHHTIGGCPMRTGDLLGSGTISGPEKHQRGSLLEMSEGGKKDVAVGSEGVVRRFLEDGDTVVLRGFAENGSGRVGFGECAGTVAATPPSAA</sequence>
<dbReference type="InterPro" id="IPR036663">
    <property type="entry name" value="Fumarylacetoacetase_C_sf"/>
</dbReference>
<feature type="domain" description="Fumarylacetoacetase N-terminal" evidence="15">
    <location>
        <begin position="22"/>
        <end position="133"/>
    </location>
</feature>
<keyword evidence="9 13" id="KW-0585">Phenylalanine catabolism</keyword>
<dbReference type="Gene3D" id="3.90.850.10">
    <property type="entry name" value="Fumarylacetoacetase-like, C-terminal domain"/>
    <property type="match status" value="1"/>
</dbReference>
<evidence type="ECO:0000256" key="12">
    <source>
        <dbReference type="PIRSR" id="PIRSR605959-3"/>
    </source>
</evidence>
<keyword evidence="6 12" id="KW-0106">Calcium</keyword>
<evidence type="ECO:0000256" key="4">
    <source>
        <dbReference type="ARBA" id="ARBA00022723"/>
    </source>
</evidence>
<feature type="binding site" evidence="12">
    <location>
        <position position="273"/>
    </location>
    <ligand>
        <name>Mg(2+)</name>
        <dbReference type="ChEBI" id="CHEBI:18420"/>
    </ligand>
</feature>
<dbReference type="EMBL" id="NLAX01001623">
    <property type="protein sequence ID" value="PKS05042.1"/>
    <property type="molecule type" value="Genomic_DNA"/>
</dbReference>
<dbReference type="InterPro" id="IPR015377">
    <property type="entry name" value="Fumarylacetoacetase_N"/>
</dbReference>
<dbReference type="InterPro" id="IPR036462">
    <property type="entry name" value="Fumarylacetoacetase_N_sf"/>
</dbReference>
<feature type="binding site" evidence="11">
    <location>
        <position position="260"/>
    </location>
    <ligand>
        <name>substrate</name>
    </ligand>
</feature>
<gene>
    <name evidence="16" type="ORF">jhhlp_008408</name>
</gene>
<dbReference type="AlphaFoldDB" id="A0A2N3MXZ5"/>
<evidence type="ECO:0000256" key="7">
    <source>
        <dbReference type="ARBA" id="ARBA00022842"/>
    </source>
</evidence>
<evidence type="ECO:0000313" key="16">
    <source>
        <dbReference type="EMBL" id="PKS05042.1"/>
    </source>
</evidence>
<evidence type="ECO:0000259" key="15">
    <source>
        <dbReference type="Pfam" id="PF09298"/>
    </source>
</evidence>
<keyword evidence="8 13" id="KW-0828">Tyrosine catabolism</keyword>
<feature type="active site" description="Proton acceptor" evidence="10">
    <location>
        <position position="148"/>
    </location>
</feature>
<dbReference type="GO" id="GO:0004334">
    <property type="term" value="F:fumarylacetoacetase activity"/>
    <property type="evidence" value="ECO:0007669"/>
    <property type="project" value="UniProtKB-UniRule"/>
</dbReference>
<dbReference type="OrthoDB" id="9971669at2759"/>
<comment type="caution">
    <text evidence="16">The sequence shown here is derived from an EMBL/GenBank/DDBJ whole genome shotgun (WGS) entry which is preliminary data.</text>
</comment>
<protein>
    <recommendedName>
        <fullName evidence="3 13">Fumarylacetoacetase</fullName>
        <ecNumber evidence="3 13">3.7.1.2</ecNumber>
    </recommendedName>
    <alternativeName>
        <fullName evidence="13">Fumarylacetoacetate hydrolase</fullName>
    </alternativeName>
</protein>
<dbReference type="GO" id="GO:0006572">
    <property type="term" value="P:L-tyrosine catabolic process"/>
    <property type="evidence" value="ECO:0007669"/>
    <property type="project" value="UniProtKB-UniRule"/>
</dbReference>
<comment type="similarity">
    <text evidence="2 13">Belongs to the FAH family.</text>
</comment>
<evidence type="ECO:0000256" key="11">
    <source>
        <dbReference type="PIRSR" id="PIRSR605959-2"/>
    </source>
</evidence>
<dbReference type="Proteomes" id="UP000233524">
    <property type="component" value="Unassembled WGS sequence"/>
</dbReference>
<keyword evidence="7 12" id="KW-0460">Magnesium</keyword>
<keyword evidence="17" id="KW-1185">Reference proteome</keyword>
<dbReference type="STRING" id="41688.A0A2N3MXZ5"/>
<dbReference type="Gene3D" id="2.30.30.230">
    <property type="entry name" value="Fumarylacetoacetase, N-terminal domain"/>
    <property type="match status" value="1"/>
</dbReference>
<evidence type="ECO:0000256" key="2">
    <source>
        <dbReference type="ARBA" id="ARBA00010211"/>
    </source>
</evidence>
<evidence type="ECO:0000256" key="5">
    <source>
        <dbReference type="ARBA" id="ARBA00022801"/>
    </source>
</evidence>
<dbReference type="InterPro" id="IPR011234">
    <property type="entry name" value="Fumarylacetoacetase-like_C"/>
</dbReference>
<organism evidence="16 17">
    <name type="scientific">Lomentospora prolificans</name>
    <dbReference type="NCBI Taxonomy" id="41688"/>
    <lineage>
        <taxon>Eukaryota</taxon>
        <taxon>Fungi</taxon>
        <taxon>Dikarya</taxon>
        <taxon>Ascomycota</taxon>
        <taxon>Pezizomycotina</taxon>
        <taxon>Sordariomycetes</taxon>
        <taxon>Hypocreomycetidae</taxon>
        <taxon>Microascales</taxon>
        <taxon>Microascaceae</taxon>
        <taxon>Lomentospora</taxon>
    </lineage>
</organism>
<dbReference type="GO" id="GO:1902000">
    <property type="term" value="P:homogentisate catabolic process"/>
    <property type="evidence" value="ECO:0007669"/>
    <property type="project" value="TreeGrafter"/>
</dbReference>
<dbReference type="GO" id="GO:0006559">
    <property type="term" value="P:L-phenylalanine catabolic process"/>
    <property type="evidence" value="ECO:0007669"/>
    <property type="project" value="UniProtKB-UniRule"/>
</dbReference>
<evidence type="ECO:0000256" key="3">
    <source>
        <dbReference type="ARBA" id="ARBA00012094"/>
    </source>
</evidence>
<accession>A0A2N3MXZ5</accession>
<evidence type="ECO:0000256" key="10">
    <source>
        <dbReference type="PIRSR" id="PIRSR605959-1"/>
    </source>
</evidence>
<feature type="binding site" evidence="11">
    <location>
        <position position="264"/>
    </location>
    <ligand>
        <name>substrate</name>
    </ligand>
</feature>
<dbReference type="UniPathway" id="UPA00139">
    <property type="reaction ID" value="UER00341"/>
</dbReference>
<feature type="binding site" evidence="11">
    <location>
        <position position="143"/>
    </location>
    <ligand>
        <name>substrate</name>
    </ligand>
</feature>
<feature type="binding site" evidence="12">
    <location>
        <position position="277"/>
    </location>
    <ligand>
        <name>Mg(2+)</name>
        <dbReference type="ChEBI" id="CHEBI:18420"/>
    </ligand>
</feature>
<keyword evidence="5 13" id="KW-0378">Hydrolase</keyword>
<dbReference type="GO" id="GO:0046872">
    <property type="term" value="F:metal ion binding"/>
    <property type="evidence" value="ECO:0007669"/>
    <property type="project" value="UniProtKB-UniRule"/>
</dbReference>